<feature type="domain" description="Fe2OG dioxygenase" evidence="1">
    <location>
        <begin position="77"/>
        <end position="182"/>
    </location>
</feature>
<evidence type="ECO:0000313" key="2">
    <source>
        <dbReference type="EMBL" id="AMQ00391.1"/>
    </source>
</evidence>
<dbReference type="RefSeq" id="WP_068403353.1">
    <property type="nucleotide sequence ID" value="NZ_CP014504.1"/>
</dbReference>
<dbReference type="OrthoDB" id="9783171at2"/>
<dbReference type="KEGG" id="pcm:AY601_3525"/>
<dbReference type="Pfam" id="PF13640">
    <property type="entry name" value="2OG-FeII_Oxy_3"/>
    <property type="match status" value="1"/>
</dbReference>
<name>A0A127VGU4_9SPHI</name>
<evidence type="ECO:0000313" key="3">
    <source>
        <dbReference type="Proteomes" id="UP000071561"/>
    </source>
</evidence>
<dbReference type="InterPro" id="IPR044862">
    <property type="entry name" value="Pro_4_hyd_alph_FE2OG_OXY"/>
</dbReference>
<organism evidence="2 3">
    <name type="scientific">Pedobacter cryoconitis</name>
    <dbReference type="NCBI Taxonomy" id="188932"/>
    <lineage>
        <taxon>Bacteria</taxon>
        <taxon>Pseudomonadati</taxon>
        <taxon>Bacteroidota</taxon>
        <taxon>Sphingobacteriia</taxon>
        <taxon>Sphingobacteriales</taxon>
        <taxon>Sphingobacteriaceae</taxon>
        <taxon>Pedobacter</taxon>
    </lineage>
</organism>
<dbReference type="Proteomes" id="UP000071561">
    <property type="component" value="Chromosome"/>
</dbReference>
<dbReference type="PATRIC" id="fig|188932.3.peg.3667"/>
<dbReference type="PANTHER" id="PTHR35169:SF1">
    <property type="entry name" value="PROLYL 4-HYDROXYLASE ALPHA SUBUNIT FE(2+) 2OG DIOXYGENASE DOMAIN-CONTAINING PROTEIN"/>
    <property type="match status" value="1"/>
</dbReference>
<proteinExistence type="predicted"/>
<dbReference type="AlphaFoldDB" id="A0A127VGU4"/>
<dbReference type="Gene3D" id="2.60.120.620">
    <property type="entry name" value="q2cbj1_9rhob like domain"/>
    <property type="match status" value="1"/>
</dbReference>
<gene>
    <name evidence="2" type="ORF">AY601_3525</name>
</gene>
<keyword evidence="3" id="KW-1185">Reference proteome</keyword>
<dbReference type="EMBL" id="CP014504">
    <property type="protein sequence ID" value="AMQ00391.1"/>
    <property type="molecule type" value="Genomic_DNA"/>
</dbReference>
<dbReference type="PANTHER" id="PTHR35169">
    <property type="entry name" value="FE2OG DIOXYGENASE DOMAIN-CONTAINING PROTEIN"/>
    <property type="match status" value="1"/>
</dbReference>
<protein>
    <submittedName>
        <fullName evidence="2">2OG-Fe(II) oxygenase</fullName>
    </submittedName>
</protein>
<sequence length="189" mass="22214">MQKKIEIIDGKEIHIIDDIFSVAEIEAFYEYVNSLSFRKREKSLSYDEFPIFSTDFIPATFETETFIGKKSREILNQINSAGKDYEMCRSYINLCAYGDVEYPHFDCDPDQSDITVLYYVNKFWDYKYGGETIFYENKQSRLAILPTPGRIVIFPGNIEHMGTIPTRICKLSRYSLAMKFRKKKNHDKN</sequence>
<dbReference type="InterPro" id="IPR005123">
    <property type="entry name" value="Oxoglu/Fe-dep_dioxygenase_dom"/>
</dbReference>
<dbReference type="PROSITE" id="PS51471">
    <property type="entry name" value="FE2OG_OXY"/>
    <property type="match status" value="1"/>
</dbReference>
<accession>A0A127VGU4</accession>
<reference evidence="2 3" key="1">
    <citation type="submission" date="2016-03" db="EMBL/GenBank/DDBJ databases">
        <title>Complete genome sequence of Pedobacter cryoconitis PAMC 27485.</title>
        <authorList>
            <person name="Lee J."/>
            <person name="Kim O.-S."/>
        </authorList>
    </citation>
    <scope>NUCLEOTIDE SEQUENCE [LARGE SCALE GENOMIC DNA]</scope>
    <source>
        <strain evidence="2 3">PAMC 27485</strain>
    </source>
</reference>
<evidence type="ECO:0000259" key="1">
    <source>
        <dbReference type="PROSITE" id="PS51471"/>
    </source>
</evidence>